<reference evidence="2" key="1">
    <citation type="journal article" date="2021" name="Proc. Natl. Acad. Sci. U.S.A.">
        <title>A Catalog of Tens of Thousands of Viruses from Human Metagenomes Reveals Hidden Associations with Chronic Diseases.</title>
        <authorList>
            <person name="Tisza M.J."/>
            <person name="Buck C.B."/>
        </authorList>
    </citation>
    <scope>NUCLEOTIDE SEQUENCE</scope>
    <source>
        <strain evidence="2">CtML55</strain>
    </source>
</reference>
<proteinExistence type="predicted"/>
<keyword evidence="1" id="KW-0472">Membrane</keyword>
<evidence type="ECO:0000256" key="1">
    <source>
        <dbReference type="SAM" id="Phobius"/>
    </source>
</evidence>
<dbReference type="EMBL" id="BK059105">
    <property type="protein sequence ID" value="DAE31079.1"/>
    <property type="molecule type" value="Genomic_DNA"/>
</dbReference>
<keyword evidence="1" id="KW-0812">Transmembrane</keyword>
<accession>A0A8S5RI78</accession>
<evidence type="ECO:0000313" key="2">
    <source>
        <dbReference type="EMBL" id="DAE31079.1"/>
    </source>
</evidence>
<sequence>MRKYLLLCLVLIASICAFSQNTSTVTITSEQLKTTNLIFAEHQKLSETVPLLNKRITNLELINKSWEKTDSLRRVQLLYYGNIIEDKNRSIEGLNKSLKKKQNVIKYGAAGSCVLILLCLLLK</sequence>
<name>A0A8S5RI78_9VIRU</name>
<protein>
    <submittedName>
        <fullName evidence="2">Uncharacterized protein</fullName>
    </submittedName>
</protein>
<keyword evidence="1" id="KW-1133">Transmembrane helix</keyword>
<feature type="transmembrane region" description="Helical" evidence="1">
    <location>
        <begin position="104"/>
        <end position="122"/>
    </location>
</feature>
<organism evidence="2">
    <name type="scientific">virus sp. ctML55</name>
    <dbReference type="NCBI Taxonomy" id="2827627"/>
    <lineage>
        <taxon>Viruses</taxon>
    </lineage>
</organism>